<dbReference type="EMBL" id="JAACJK010000061">
    <property type="protein sequence ID" value="KAF5335504.1"/>
    <property type="molecule type" value="Genomic_DNA"/>
</dbReference>
<dbReference type="Gene3D" id="3.30.40.10">
    <property type="entry name" value="Zinc/RING finger domain, C3HC4 (zinc finger)"/>
    <property type="match status" value="1"/>
</dbReference>
<dbReference type="Proteomes" id="UP000541558">
    <property type="component" value="Unassembled WGS sequence"/>
</dbReference>
<comment type="caution">
    <text evidence="2">The sequence shown here is derived from an EMBL/GenBank/DDBJ whole genome shotgun (WGS) entry which is preliminary data.</text>
</comment>
<feature type="region of interest" description="Disordered" evidence="1">
    <location>
        <begin position="1"/>
        <end position="37"/>
    </location>
</feature>
<evidence type="ECO:0000313" key="2">
    <source>
        <dbReference type="EMBL" id="KAF5335504.1"/>
    </source>
</evidence>
<dbReference type="SUPFAM" id="SSF57903">
    <property type="entry name" value="FYVE/PHD zinc finger"/>
    <property type="match status" value="1"/>
</dbReference>
<reference evidence="2 3" key="1">
    <citation type="journal article" date="2020" name="ISME J.">
        <title>Uncovering the hidden diversity of litter-decomposition mechanisms in mushroom-forming fungi.</title>
        <authorList>
            <person name="Floudas D."/>
            <person name="Bentzer J."/>
            <person name="Ahren D."/>
            <person name="Johansson T."/>
            <person name="Persson P."/>
            <person name="Tunlid A."/>
        </authorList>
    </citation>
    <scope>NUCLEOTIDE SEQUENCE [LARGE SCALE GENOMIC DNA]</scope>
    <source>
        <strain evidence="2 3">CBS 175.51</strain>
    </source>
</reference>
<dbReference type="InterPro" id="IPR011011">
    <property type="entry name" value="Znf_FYVE_PHD"/>
</dbReference>
<gene>
    <name evidence="2" type="ORF">D9611_012224</name>
</gene>
<name>A0A8H5FG30_9AGAR</name>
<proteinExistence type="predicted"/>
<keyword evidence="3" id="KW-1185">Reference proteome</keyword>
<dbReference type="InterPro" id="IPR013083">
    <property type="entry name" value="Znf_RING/FYVE/PHD"/>
</dbReference>
<protein>
    <submittedName>
        <fullName evidence="2">Uncharacterized protein</fullName>
    </submittedName>
</protein>
<sequence>MPYELRKKPAAKKAPEVPSFRPRTRKSAKRSNGAPAPHLILAVPPATAGAPHASAQPALKRMRTQVPDRILEAAPSIVIVRSGNTIEANRFCSLCANGGTLSVCSKCDGSVCQDCVKPANNIAFTCPNCHDGGPYPHKLTYTSRSRGSTQMLDSSPLCIIAFRLAGSPDDGSAEHVAYHRVYPYFRGNVALITVWFNLEDDGAQIGIAVGDLIDTLTGHDFAQFNRFVVTITTHSDPGRGDLHIIPKNQGSLTVSNLMEFLLPAGLQKILGRGSEKDRNLCVFFTCGAAVKRVSSFEDIRSLEASGLFAEVIGFTQKDLQPELLSSWFSELVYSYFVLNYNSSEPVLKNHHVTGSHTGIVSFRKNTIYEYAWVHPTRQPFGKPVVAQCPECGHLNSWTKSLRQGPKSTKKVAPLKDGYDLRCKTDDCEAILSCDPPSTNDWMWVGQPLLDGPHGAWLRFDRTLCECIPTL</sequence>
<dbReference type="OrthoDB" id="3067692at2759"/>
<evidence type="ECO:0000256" key="1">
    <source>
        <dbReference type="SAM" id="MobiDB-lite"/>
    </source>
</evidence>
<organism evidence="2 3">
    <name type="scientific">Ephemerocybe angulata</name>
    <dbReference type="NCBI Taxonomy" id="980116"/>
    <lineage>
        <taxon>Eukaryota</taxon>
        <taxon>Fungi</taxon>
        <taxon>Dikarya</taxon>
        <taxon>Basidiomycota</taxon>
        <taxon>Agaricomycotina</taxon>
        <taxon>Agaricomycetes</taxon>
        <taxon>Agaricomycetidae</taxon>
        <taxon>Agaricales</taxon>
        <taxon>Agaricineae</taxon>
        <taxon>Psathyrellaceae</taxon>
        <taxon>Ephemerocybe</taxon>
    </lineage>
</organism>
<evidence type="ECO:0000313" key="3">
    <source>
        <dbReference type="Proteomes" id="UP000541558"/>
    </source>
</evidence>
<accession>A0A8H5FG30</accession>
<dbReference type="AlphaFoldDB" id="A0A8H5FG30"/>